<dbReference type="Pfam" id="PF12850">
    <property type="entry name" value="Metallophos_2"/>
    <property type="match status" value="1"/>
</dbReference>
<dbReference type="Proteomes" id="UP000295184">
    <property type="component" value="Unassembled WGS sequence"/>
</dbReference>
<dbReference type="OrthoDB" id="9800565at2"/>
<accession>A0A4R1QLX2</accession>
<evidence type="ECO:0000259" key="3">
    <source>
        <dbReference type="Pfam" id="PF12850"/>
    </source>
</evidence>
<proteinExistence type="inferred from homology"/>
<gene>
    <name evidence="4" type="ORF">EDD77_1278</name>
</gene>
<sequence length="162" mass="17909">MKEILILSDSHGCYPLVQKAVEAQPHASGIIFLGDGLKDIERLQAEGCTLPVYAVRGNCDFSSLYPAEALEVFEHNLIFFCHGHHYGVKYTLDDFARAVKDRGAAIGLFGHTHLPTLEERDGVTLFNPGSIGAPRFGGPSYGLLQLYENGEVKLQHKELIIW</sequence>
<evidence type="ECO:0000256" key="2">
    <source>
        <dbReference type="RuleBase" id="RU362039"/>
    </source>
</evidence>
<comment type="similarity">
    <text evidence="1 2">Belongs to the metallophosphoesterase superfamily. YfcE family.</text>
</comment>
<dbReference type="Gene3D" id="3.60.21.10">
    <property type="match status" value="1"/>
</dbReference>
<comment type="caution">
    <text evidence="4">The sequence shown here is derived from an EMBL/GenBank/DDBJ whole genome shotgun (WGS) entry which is preliminary data.</text>
</comment>
<dbReference type="SUPFAM" id="SSF56300">
    <property type="entry name" value="Metallo-dependent phosphatases"/>
    <property type="match status" value="1"/>
</dbReference>
<keyword evidence="2" id="KW-0479">Metal-binding</keyword>
<dbReference type="EC" id="3.1.4.-" evidence="2"/>
<dbReference type="GO" id="GO:0046872">
    <property type="term" value="F:metal ion binding"/>
    <property type="evidence" value="ECO:0007669"/>
    <property type="project" value="UniProtKB-KW"/>
</dbReference>
<dbReference type="NCBIfam" id="TIGR00040">
    <property type="entry name" value="yfcE"/>
    <property type="match status" value="1"/>
</dbReference>
<feature type="domain" description="Calcineurin-like phosphoesterase" evidence="3">
    <location>
        <begin position="3"/>
        <end position="146"/>
    </location>
</feature>
<dbReference type="InterPro" id="IPR029052">
    <property type="entry name" value="Metallo-depent_PP-like"/>
</dbReference>
<dbReference type="PANTHER" id="PTHR11124">
    <property type="entry name" value="VACUOLAR SORTING PROTEIN VPS29"/>
    <property type="match status" value="1"/>
</dbReference>
<dbReference type="InterPro" id="IPR024654">
    <property type="entry name" value="Calcineurin-like_PHP_lpxH"/>
</dbReference>
<dbReference type="RefSeq" id="WP_058963410.1">
    <property type="nucleotide sequence ID" value="NZ_CABKVM010000014.1"/>
</dbReference>
<dbReference type="EMBL" id="SLUM01000027">
    <property type="protein sequence ID" value="TCL53761.1"/>
    <property type="molecule type" value="Genomic_DNA"/>
</dbReference>
<dbReference type="GeneID" id="97380122"/>
<dbReference type="InterPro" id="IPR000979">
    <property type="entry name" value="Phosphodiesterase_MJ0936/Vps29"/>
</dbReference>
<evidence type="ECO:0000256" key="1">
    <source>
        <dbReference type="ARBA" id="ARBA00008950"/>
    </source>
</evidence>
<dbReference type="GO" id="GO:0016787">
    <property type="term" value="F:hydrolase activity"/>
    <property type="evidence" value="ECO:0007669"/>
    <property type="project" value="UniProtKB-UniRule"/>
</dbReference>
<evidence type="ECO:0000313" key="5">
    <source>
        <dbReference type="Proteomes" id="UP000295184"/>
    </source>
</evidence>
<comment type="cofactor">
    <cofactor evidence="2">
        <name>a divalent metal cation</name>
        <dbReference type="ChEBI" id="CHEBI:60240"/>
    </cofactor>
</comment>
<dbReference type="AlphaFoldDB" id="A0A4R1QLX2"/>
<organism evidence="4 5">
    <name type="scientific">Allofournierella massiliensis</name>
    <dbReference type="NCBI Taxonomy" id="1650663"/>
    <lineage>
        <taxon>Bacteria</taxon>
        <taxon>Bacillati</taxon>
        <taxon>Bacillota</taxon>
        <taxon>Clostridia</taxon>
        <taxon>Eubacteriales</taxon>
        <taxon>Oscillospiraceae</taxon>
        <taxon>Allofournierella</taxon>
    </lineage>
</organism>
<protein>
    <recommendedName>
        <fullName evidence="2">Phosphoesterase</fullName>
        <ecNumber evidence="2">3.1.4.-</ecNumber>
    </recommendedName>
</protein>
<reference evidence="4 5" key="1">
    <citation type="submission" date="2019-03" db="EMBL/GenBank/DDBJ databases">
        <title>Genomic Encyclopedia of Type Strains, Phase IV (KMG-IV): sequencing the most valuable type-strain genomes for metagenomic binning, comparative biology and taxonomic classification.</title>
        <authorList>
            <person name="Goeker M."/>
        </authorList>
    </citation>
    <scope>NUCLEOTIDE SEQUENCE [LARGE SCALE GENOMIC DNA]</scope>
    <source>
        <strain evidence="4 5">DSM 100451</strain>
    </source>
</reference>
<dbReference type="STRING" id="1650663.GCA_001486665_00921"/>
<name>A0A4R1QLX2_9FIRM</name>
<evidence type="ECO:0000313" key="4">
    <source>
        <dbReference type="EMBL" id="TCL53761.1"/>
    </source>
</evidence>